<sequence length="80" mass="9378">MTRLLFTESCHYELVNYESTTYTQCALVNPRLQVNCGKVFPPRNFVISRTNMLKNVNPPYYEVSPKPPEDEMKSVLRHQL</sequence>
<comment type="caution">
    <text evidence="2">The sequence shown here is derived from an EMBL/GenBank/DDBJ whole genome shotgun (WGS) entry which is preliminary data.</text>
</comment>
<name>A0A232F3Y0_9HYME</name>
<keyword evidence="3" id="KW-1185">Reference proteome</keyword>
<dbReference type="Proteomes" id="UP000215335">
    <property type="component" value="Unassembled WGS sequence"/>
</dbReference>
<evidence type="ECO:0000313" key="3">
    <source>
        <dbReference type="Proteomes" id="UP000215335"/>
    </source>
</evidence>
<reference evidence="2 3" key="1">
    <citation type="journal article" date="2017" name="Curr. Biol.">
        <title>The Evolution of Venom by Co-option of Single-Copy Genes.</title>
        <authorList>
            <person name="Martinson E.O."/>
            <person name="Mrinalini"/>
            <person name="Kelkar Y.D."/>
            <person name="Chang C.H."/>
            <person name="Werren J.H."/>
        </authorList>
    </citation>
    <scope>NUCLEOTIDE SEQUENCE [LARGE SCALE GENOMIC DNA]</scope>
    <source>
        <strain evidence="2 3">Alberta</strain>
        <tissue evidence="2">Whole body</tissue>
    </source>
</reference>
<feature type="region of interest" description="Disordered" evidence="1">
    <location>
        <begin position="61"/>
        <end position="80"/>
    </location>
</feature>
<proteinExistence type="predicted"/>
<evidence type="ECO:0000313" key="2">
    <source>
        <dbReference type="EMBL" id="OXU25153.1"/>
    </source>
</evidence>
<gene>
    <name evidence="2" type="ORF">TSAR_002620</name>
</gene>
<evidence type="ECO:0000256" key="1">
    <source>
        <dbReference type="SAM" id="MobiDB-lite"/>
    </source>
</evidence>
<organism evidence="2 3">
    <name type="scientific">Trichomalopsis sarcophagae</name>
    <dbReference type="NCBI Taxonomy" id="543379"/>
    <lineage>
        <taxon>Eukaryota</taxon>
        <taxon>Metazoa</taxon>
        <taxon>Ecdysozoa</taxon>
        <taxon>Arthropoda</taxon>
        <taxon>Hexapoda</taxon>
        <taxon>Insecta</taxon>
        <taxon>Pterygota</taxon>
        <taxon>Neoptera</taxon>
        <taxon>Endopterygota</taxon>
        <taxon>Hymenoptera</taxon>
        <taxon>Apocrita</taxon>
        <taxon>Proctotrupomorpha</taxon>
        <taxon>Chalcidoidea</taxon>
        <taxon>Pteromalidae</taxon>
        <taxon>Pteromalinae</taxon>
        <taxon>Trichomalopsis</taxon>
    </lineage>
</organism>
<protein>
    <submittedName>
        <fullName evidence="2">Uncharacterized protein</fullName>
    </submittedName>
</protein>
<accession>A0A232F3Y0</accession>
<dbReference type="AlphaFoldDB" id="A0A232F3Y0"/>
<dbReference type="EMBL" id="NNAY01001093">
    <property type="protein sequence ID" value="OXU25153.1"/>
    <property type="molecule type" value="Genomic_DNA"/>
</dbReference>